<gene>
    <name evidence="2" type="ORF">LEP1GSC008_1433</name>
</gene>
<evidence type="ECO:0000313" key="3">
    <source>
        <dbReference type="Proteomes" id="UP000011980"/>
    </source>
</evidence>
<keyword evidence="1" id="KW-0472">Membrane</keyword>
<accession>M6FSD9</accession>
<feature type="transmembrane region" description="Helical" evidence="1">
    <location>
        <begin position="27"/>
        <end position="49"/>
    </location>
</feature>
<dbReference type="EMBL" id="ANCE01000035">
    <property type="protein sequence ID" value="EMK25696.1"/>
    <property type="molecule type" value="Genomic_DNA"/>
</dbReference>
<protein>
    <submittedName>
        <fullName evidence="2">Uncharacterized protein</fullName>
    </submittedName>
</protein>
<evidence type="ECO:0000256" key="1">
    <source>
        <dbReference type="SAM" id="Phobius"/>
    </source>
</evidence>
<sequence>MKLKKIECITVIHNNLTRAKEPGPACLWQAGFAPIFLYRIHFIVYISVFRVDFEFGLKRIILIRKIS</sequence>
<comment type="caution">
    <text evidence="2">The sequence shown here is derived from an EMBL/GenBank/DDBJ whole genome shotgun (WGS) entry which is preliminary data.</text>
</comment>
<dbReference type="Proteomes" id="UP000011980">
    <property type="component" value="Unassembled WGS sequence"/>
</dbReference>
<organism evidence="2 3">
    <name type="scientific">Leptospira kirschneri serovar Bulgarica str. Nikolaevo</name>
    <dbReference type="NCBI Taxonomy" id="1240687"/>
    <lineage>
        <taxon>Bacteria</taxon>
        <taxon>Pseudomonadati</taxon>
        <taxon>Spirochaetota</taxon>
        <taxon>Spirochaetia</taxon>
        <taxon>Leptospirales</taxon>
        <taxon>Leptospiraceae</taxon>
        <taxon>Leptospira</taxon>
    </lineage>
</organism>
<evidence type="ECO:0000313" key="2">
    <source>
        <dbReference type="EMBL" id="EMK25696.1"/>
    </source>
</evidence>
<keyword evidence="1" id="KW-1133">Transmembrane helix</keyword>
<name>M6FSD9_9LEPT</name>
<reference evidence="2 3" key="1">
    <citation type="submission" date="2013-01" db="EMBL/GenBank/DDBJ databases">
        <authorList>
            <person name="Harkins D.M."/>
            <person name="Durkin A.S."/>
            <person name="Brinkac L.M."/>
            <person name="Haft D.H."/>
            <person name="Selengut J.D."/>
            <person name="Sanka R."/>
            <person name="DePew J."/>
            <person name="Purushe J."/>
            <person name="Galloway R.L."/>
            <person name="Vinetz J.M."/>
            <person name="Sutton G.G."/>
            <person name="Nierman W.C."/>
            <person name="Fouts D.E."/>
        </authorList>
    </citation>
    <scope>NUCLEOTIDE SEQUENCE [LARGE SCALE GENOMIC DNA]</scope>
    <source>
        <strain evidence="2 3">Nikolaevo</strain>
    </source>
</reference>
<proteinExistence type="predicted"/>
<keyword evidence="1" id="KW-0812">Transmembrane</keyword>
<dbReference type="AlphaFoldDB" id="M6FSD9"/>